<comment type="caution">
    <text evidence="1">The sequence shown here is derived from an EMBL/GenBank/DDBJ whole genome shotgun (WGS) entry which is preliminary data.</text>
</comment>
<protein>
    <submittedName>
        <fullName evidence="1">Uncharacterized protein</fullName>
    </submittedName>
</protein>
<proteinExistence type="predicted"/>
<dbReference type="Proteomes" id="UP001215598">
    <property type="component" value="Unassembled WGS sequence"/>
</dbReference>
<dbReference type="InterPro" id="IPR011990">
    <property type="entry name" value="TPR-like_helical_dom_sf"/>
</dbReference>
<accession>A0AAD7DX29</accession>
<evidence type="ECO:0000313" key="1">
    <source>
        <dbReference type="EMBL" id="KAJ7700905.1"/>
    </source>
</evidence>
<name>A0AAD7DX29_9AGAR</name>
<dbReference type="AlphaFoldDB" id="A0AAD7DX29"/>
<keyword evidence="2" id="KW-1185">Reference proteome</keyword>
<sequence length="335" mass="37620">MLGYIEILAGDHAAGRAHAREVQRIAKISGDVHREARGLYNEALSVISLGDYRKCITLTRRGRTALSLCGLSHGTLNYVLMGIQAEVHKLKSEYVEAHDIRNQILQATADDNYQQALSLINIADINILTGVPMPQIQSKIDASRAIANTSENMFTLLCDTIQANLNLREGDMSHTLFCKCLQLGWRMDSEIAKEKLGIYKALQFLGDAFLQEEDEVTATSLFTLALEGFTELDVHHSRAECMIRLGDISNRHGNVLKALELWEQARPLFERSSQAKRVQHIDERLVRISEDIKEQHKMNLARLTDLNTSVGTVEELDEDLQEDELENEAARLVAV</sequence>
<reference evidence="1" key="1">
    <citation type="submission" date="2023-03" db="EMBL/GenBank/DDBJ databases">
        <title>Massive genome expansion in bonnet fungi (Mycena s.s.) driven by repeated elements and novel gene families across ecological guilds.</title>
        <authorList>
            <consortium name="Lawrence Berkeley National Laboratory"/>
            <person name="Harder C.B."/>
            <person name="Miyauchi S."/>
            <person name="Viragh M."/>
            <person name="Kuo A."/>
            <person name="Thoen E."/>
            <person name="Andreopoulos B."/>
            <person name="Lu D."/>
            <person name="Skrede I."/>
            <person name="Drula E."/>
            <person name="Henrissat B."/>
            <person name="Morin E."/>
            <person name="Kohler A."/>
            <person name="Barry K."/>
            <person name="LaButti K."/>
            <person name="Morin E."/>
            <person name="Salamov A."/>
            <person name="Lipzen A."/>
            <person name="Mereny Z."/>
            <person name="Hegedus B."/>
            <person name="Baldrian P."/>
            <person name="Stursova M."/>
            <person name="Weitz H."/>
            <person name="Taylor A."/>
            <person name="Grigoriev I.V."/>
            <person name="Nagy L.G."/>
            <person name="Martin F."/>
            <person name="Kauserud H."/>
        </authorList>
    </citation>
    <scope>NUCLEOTIDE SEQUENCE</scope>
    <source>
        <strain evidence="1">CBHHK182m</strain>
    </source>
</reference>
<organism evidence="1 2">
    <name type="scientific">Mycena metata</name>
    <dbReference type="NCBI Taxonomy" id="1033252"/>
    <lineage>
        <taxon>Eukaryota</taxon>
        <taxon>Fungi</taxon>
        <taxon>Dikarya</taxon>
        <taxon>Basidiomycota</taxon>
        <taxon>Agaricomycotina</taxon>
        <taxon>Agaricomycetes</taxon>
        <taxon>Agaricomycetidae</taxon>
        <taxon>Agaricales</taxon>
        <taxon>Marasmiineae</taxon>
        <taxon>Mycenaceae</taxon>
        <taxon>Mycena</taxon>
    </lineage>
</organism>
<dbReference type="SUPFAM" id="SSF48452">
    <property type="entry name" value="TPR-like"/>
    <property type="match status" value="1"/>
</dbReference>
<evidence type="ECO:0000313" key="2">
    <source>
        <dbReference type="Proteomes" id="UP001215598"/>
    </source>
</evidence>
<gene>
    <name evidence="1" type="ORF">B0H16DRAFT_1705555</name>
</gene>
<dbReference type="Gene3D" id="1.25.40.10">
    <property type="entry name" value="Tetratricopeptide repeat domain"/>
    <property type="match status" value="1"/>
</dbReference>
<dbReference type="EMBL" id="JARKIB010000547">
    <property type="protein sequence ID" value="KAJ7700905.1"/>
    <property type="molecule type" value="Genomic_DNA"/>
</dbReference>